<feature type="region of interest" description="Disordered" evidence="1">
    <location>
        <begin position="101"/>
        <end position="122"/>
    </location>
</feature>
<protein>
    <submittedName>
        <fullName evidence="2">Uncharacterized protein</fullName>
    </submittedName>
</protein>
<gene>
    <name evidence="2" type="ORF">E4P82_05635</name>
</gene>
<accession>A0ABX1TJ87</accession>
<evidence type="ECO:0000256" key="1">
    <source>
        <dbReference type="SAM" id="MobiDB-lite"/>
    </source>
</evidence>
<comment type="caution">
    <text evidence="2">The sequence shown here is derived from an EMBL/GenBank/DDBJ whole genome shotgun (WGS) entry which is preliminary data.</text>
</comment>
<evidence type="ECO:0000313" key="2">
    <source>
        <dbReference type="EMBL" id="NMQ18729.1"/>
    </source>
</evidence>
<evidence type="ECO:0000313" key="3">
    <source>
        <dbReference type="Proteomes" id="UP000760480"/>
    </source>
</evidence>
<dbReference type="Proteomes" id="UP000760480">
    <property type="component" value="Unassembled WGS sequence"/>
</dbReference>
<proteinExistence type="predicted"/>
<organism evidence="2 3">
    <name type="scientific">Candidatus Competibacter phosphatis</name>
    <dbReference type="NCBI Taxonomy" id="221280"/>
    <lineage>
        <taxon>Bacteria</taxon>
        <taxon>Pseudomonadati</taxon>
        <taxon>Pseudomonadota</taxon>
        <taxon>Gammaproteobacteria</taxon>
        <taxon>Candidatus Competibacteraceae</taxon>
        <taxon>Candidatus Competibacter</taxon>
    </lineage>
</organism>
<sequence length="209" mass="23463">MMDIPIEFQWSLHAAQPTAPFNYLRAGMSARQLNAAAKTARLAKEREHARWSRELEAAGKEAVQLAQIAHLKRPGQPWDPDKLMARQATRVNVLRHKVGLASTPPLPGTTLRRREPPRSPESRAVLAKVRLFEARIAEREAAATSRRAEAALAASREPPPKAWLVGVEPFDFIGKEPCQLKLTWGNGERMWTTHERTEFGERILAEGRA</sequence>
<keyword evidence="3" id="KW-1185">Reference proteome</keyword>
<dbReference type="EMBL" id="SPMZ01000016">
    <property type="protein sequence ID" value="NMQ18729.1"/>
    <property type="molecule type" value="Genomic_DNA"/>
</dbReference>
<name>A0ABX1TJ87_9GAMM</name>
<reference evidence="2 3" key="1">
    <citation type="submission" date="2019-03" db="EMBL/GenBank/DDBJ databases">
        <title>Metabolic reconstructions from genomes of highly enriched 'Candidatus Accumulibacter' and 'Candidatus Competibacter' bioreactor populations.</title>
        <authorList>
            <person name="Annavajhala M.K."/>
            <person name="Welles L."/>
            <person name="Abbas B."/>
            <person name="Sorokin D."/>
            <person name="Park H."/>
            <person name="Van Loosdrecht M."/>
            <person name="Chandran K."/>
        </authorList>
    </citation>
    <scope>NUCLEOTIDE SEQUENCE [LARGE SCALE GENOMIC DNA]</scope>
    <source>
        <strain evidence="2 3">SBR_G</strain>
    </source>
</reference>
<dbReference type="RefSeq" id="WP_169247990.1">
    <property type="nucleotide sequence ID" value="NZ_SPMZ01000016.1"/>
</dbReference>
<feature type="compositionally biased region" description="Basic and acidic residues" evidence="1">
    <location>
        <begin position="112"/>
        <end position="121"/>
    </location>
</feature>